<dbReference type="InterPro" id="IPR036866">
    <property type="entry name" value="RibonucZ/Hydroxyglut_hydro"/>
</dbReference>
<dbReference type="InterPro" id="IPR050669">
    <property type="entry name" value="Hemerythrin"/>
</dbReference>
<dbReference type="InterPro" id="IPR018490">
    <property type="entry name" value="cNMP-bd_dom_sf"/>
</dbReference>
<keyword evidence="3" id="KW-0479">Metal-binding</keyword>
<dbReference type="Gene3D" id="3.60.15.10">
    <property type="entry name" value="Ribonuclease Z/Hydroxyacylglutathione hydrolase-like"/>
    <property type="match status" value="1"/>
</dbReference>
<evidence type="ECO:0000256" key="3">
    <source>
        <dbReference type="ARBA" id="ARBA00022723"/>
    </source>
</evidence>
<dbReference type="RefSeq" id="WP_420903493.1">
    <property type="nucleotide sequence ID" value="NZ_BAAFGK010000001.1"/>
</dbReference>
<accession>A0ABQ0C4F6</accession>
<feature type="domain" description="Cyclic nucleotide-binding" evidence="5">
    <location>
        <begin position="511"/>
        <end position="574"/>
    </location>
</feature>
<evidence type="ECO:0000256" key="1">
    <source>
        <dbReference type="ARBA" id="ARBA00010587"/>
    </source>
</evidence>
<comment type="similarity">
    <text evidence="1">Belongs to the hemerythrin family.</text>
</comment>
<evidence type="ECO:0000313" key="6">
    <source>
        <dbReference type="EMBL" id="GAB0055780.1"/>
    </source>
</evidence>
<reference evidence="6 7" key="2">
    <citation type="submission" date="2024-09" db="EMBL/GenBank/DDBJ databases">
        <title>Draft genome sequence of Candidatus Magnetaquicoccaceae bacterium FCR-1.</title>
        <authorList>
            <person name="Shimoshige H."/>
            <person name="Shimamura S."/>
            <person name="Taoka A."/>
            <person name="Kobayashi H."/>
            <person name="Maekawa T."/>
        </authorList>
    </citation>
    <scope>NUCLEOTIDE SEQUENCE [LARGE SCALE GENOMIC DNA]</scope>
    <source>
        <strain evidence="6 7">FCR-1</strain>
    </source>
</reference>
<dbReference type="Pfam" id="PF00027">
    <property type="entry name" value="cNMP_binding"/>
    <property type="match status" value="1"/>
</dbReference>
<proteinExistence type="inferred from homology"/>
<dbReference type="SUPFAM" id="SSF51206">
    <property type="entry name" value="cAMP-binding domain-like"/>
    <property type="match status" value="2"/>
</dbReference>
<evidence type="ECO:0000256" key="4">
    <source>
        <dbReference type="ARBA" id="ARBA00023004"/>
    </source>
</evidence>
<dbReference type="CDD" id="cd12107">
    <property type="entry name" value="Hemerythrin"/>
    <property type="match status" value="1"/>
</dbReference>
<reference evidence="6 7" key="1">
    <citation type="submission" date="2024-05" db="EMBL/GenBank/DDBJ databases">
        <authorList>
            <consortium name="Candidatus Magnetaquicoccaceae bacterium FCR-1 genome sequencing consortium"/>
            <person name="Shimoshige H."/>
            <person name="Shimamura S."/>
            <person name="Taoka A."/>
            <person name="Kobayashi H."/>
            <person name="Maekawa T."/>
        </authorList>
    </citation>
    <scope>NUCLEOTIDE SEQUENCE [LARGE SCALE GENOMIC DNA]</scope>
    <source>
        <strain evidence="6 7">FCR-1</strain>
    </source>
</reference>
<dbReference type="InterPro" id="IPR000595">
    <property type="entry name" value="cNMP-bd_dom"/>
</dbReference>
<dbReference type="NCBIfam" id="NF033749">
    <property type="entry name" value="bact_hemeryth"/>
    <property type="match status" value="1"/>
</dbReference>
<comment type="caution">
    <text evidence="6">The sequence shown here is derived from an EMBL/GenBank/DDBJ whole genome shotgun (WGS) entry which is preliminary data.</text>
</comment>
<keyword evidence="2" id="KW-0561">Oxygen transport</keyword>
<sequence length="870" mass="98334">MEIIKIAVAKGIHWVEIPGAGLRILCGCPMDSVKHLMKRGLIISTEKKGVPCETGPNAILLSDNMLQNGELANLGEFPVLQMLYKQGLIIPNHPNNTGLKPLLIGLAEQVNAQLQYIYRGNYGLVSKEEIEATGVDPATAHEMMRLKLRFAFGAIRSTDALLDTCVVGDGEVEIREGVIIRRQARNVYEFAYAGERVTVDLNLAPGERYESAYPLGFQALPREYFAVVHSGEGDGWDVNRPSMSSILMFHGKIYLIDAGPNLFANLLALGIGIDEIEGIFHTHAHDDHFCGITTLMRSGRKIHYYATPLVRASVEKKLAALLSIEEERFGEFFEIHDLEPETWNDIEGLEVRPINSPHPLETTIFIFRSLWQDGYRSYAHFADIVALEVLERMITDDPSRPGIDRAYFERIRAEYLTPATLKKLDIGGGMIHGVAKDFKHDPSERILLAHLARELTPEEREIGSNAPHGMMDVLIAGQSDFARRSAFAFLQSALPDIPIHQLRILLNNPIVHFKPGMILLKEGESPKSLYLILTGAVEKIRTSQNYLGRLYSGTMIGEVPALEEKAARYTYSTACFAQALEIPVFLYLELVRRNDFTAHIARNAEMRAFLQASALFAEGVPDPVLSRVAEGLQARRLPAGYAIPCQEMTALNLIVSGRVERSLGGEQVEILEARDHFGEEMAVFGLPCLFRFRTLEETALFAIPAARLRDIPIVRWKLFEGYHERAARMVHASNDKTLFHWNAAFEIQILEMDIHHKRLFEIANAIIGLLRAGEARQSLEQALDSLVKYTEYHFVAEERLMDRYDYPELERHKAYHRHLEQQVMEYRAHILEHEDPRGIDFNGFFTGWMIRHILSADRQYSAFLNARGIY</sequence>
<keyword evidence="7" id="KW-1185">Reference proteome</keyword>
<dbReference type="PANTHER" id="PTHR37164:SF1">
    <property type="entry name" value="BACTERIOHEMERYTHRIN"/>
    <property type="match status" value="1"/>
</dbReference>
<dbReference type="Gene3D" id="1.20.120.50">
    <property type="entry name" value="Hemerythrin-like"/>
    <property type="match status" value="1"/>
</dbReference>
<dbReference type="SUPFAM" id="SSF56281">
    <property type="entry name" value="Metallo-hydrolase/oxidoreductase"/>
    <property type="match status" value="1"/>
</dbReference>
<gene>
    <name evidence="6" type="ORF">SIID45300_00076</name>
</gene>
<evidence type="ECO:0000259" key="5">
    <source>
        <dbReference type="PROSITE" id="PS50042"/>
    </source>
</evidence>
<evidence type="ECO:0000256" key="2">
    <source>
        <dbReference type="ARBA" id="ARBA00022621"/>
    </source>
</evidence>
<dbReference type="Proteomes" id="UP001628193">
    <property type="component" value="Unassembled WGS sequence"/>
</dbReference>
<dbReference type="InterPro" id="IPR012827">
    <property type="entry name" value="Hemerythrin_metal-bd"/>
</dbReference>
<dbReference type="EMBL" id="BAAFGK010000001">
    <property type="protein sequence ID" value="GAB0055780.1"/>
    <property type="molecule type" value="Genomic_DNA"/>
</dbReference>
<protein>
    <submittedName>
        <fullName evidence="6">Bacteriohemerythrin</fullName>
    </submittedName>
</protein>
<dbReference type="PROSITE" id="PS50042">
    <property type="entry name" value="CNMP_BINDING_3"/>
    <property type="match status" value="1"/>
</dbReference>
<dbReference type="Pfam" id="PF01814">
    <property type="entry name" value="Hemerythrin"/>
    <property type="match status" value="1"/>
</dbReference>
<dbReference type="PROSITE" id="PS00550">
    <property type="entry name" value="HEMERYTHRINS"/>
    <property type="match status" value="1"/>
</dbReference>
<dbReference type="SUPFAM" id="SSF47188">
    <property type="entry name" value="Hemerythrin-like"/>
    <property type="match status" value="1"/>
</dbReference>
<dbReference type="Pfam" id="PF23023">
    <property type="entry name" value="Anti-Pycsar_Apyc1"/>
    <property type="match status" value="1"/>
</dbReference>
<name>A0ABQ0C4F6_9PROT</name>
<dbReference type="Gene3D" id="2.60.120.10">
    <property type="entry name" value="Jelly Rolls"/>
    <property type="match status" value="2"/>
</dbReference>
<organism evidence="6 7">
    <name type="scientific">Candidatus Magnetaquiglobus chichijimensis</name>
    <dbReference type="NCBI Taxonomy" id="3141448"/>
    <lineage>
        <taxon>Bacteria</taxon>
        <taxon>Pseudomonadati</taxon>
        <taxon>Pseudomonadota</taxon>
        <taxon>Magnetococcia</taxon>
        <taxon>Magnetococcales</taxon>
        <taxon>Candidatus Magnetaquicoccaceae</taxon>
        <taxon>Candidatus Magnetaquiglobus</taxon>
    </lineage>
</organism>
<dbReference type="InterPro" id="IPR014710">
    <property type="entry name" value="RmlC-like_jellyroll"/>
</dbReference>
<keyword evidence="2" id="KW-0813">Transport</keyword>
<dbReference type="InterPro" id="IPR016131">
    <property type="entry name" value="Haemerythrin_Fe_BS"/>
</dbReference>
<dbReference type="NCBIfam" id="TIGR02481">
    <property type="entry name" value="hemeryth_dom"/>
    <property type="match status" value="1"/>
</dbReference>
<dbReference type="SMART" id="SM00100">
    <property type="entry name" value="cNMP"/>
    <property type="match status" value="2"/>
</dbReference>
<dbReference type="PANTHER" id="PTHR37164">
    <property type="entry name" value="BACTERIOHEMERYTHRIN"/>
    <property type="match status" value="1"/>
</dbReference>
<dbReference type="CDD" id="cd00038">
    <property type="entry name" value="CAP_ED"/>
    <property type="match status" value="2"/>
</dbReference>
<keyword evidence="4" id="KW-0408">Iron</keyword>
<dbReference type="InterPro" id="IPR035938">
    <property type="entry name" value="Hemerythrin-like_sf"/>
</dbReference>
<dbReference type="InterPro" id="IPR012312">
    <property type="entry name" value="Hemerythrin-like"/>
</dbReference>
<evidence type="ECO:0000313" key="7">
    <source>
        <dbReference type="Proteomes" id="UP001628193"/>
    </source>
</evidence>